<dbReference type="Pfam" id="PF26366">
    <property type="entry name" value="DUF8094"/>
    <property type="match status" value="1"/>
</dbReference>
<keyword evidence="2" id="KW-0472">Membrane</keyword>
<feature type="region of interest" description="Disordered" evidence="1">
    <location>
        <begin position="1"/>
        <end position="26"/>
    </location>
</feature>
<feature type="transmembrane region" description="Helical" evidence="2">
    <location>
        <begin position="30"/>
        <end position="50"/>
    </location>
</feature>
<keyword evidence="5" id="KW-1185">Reference proteome</keyword>
<gene>
    <name evidence="4" type="ORF">NP048_05585</name>
</gene>
<accession>A0ABY5KQZ7</accession>
<dbReference type="RefSeq" id="WP_227578492.1">
    <property type="nucleotide sequence ID" value="NZ_CP101987.1"/>
</dbReference>
<dbReference type="InterPro" id="IPR058407">
    <property type="entry name" value="DUF8094"/>
</dbReference>
<keyword evidence="2" id="KW-1133">Transmembrane helix</keyword>
<evidence type="ECO:0000256" key="2">
    <source>
        <dbReference type="SAM" id="Phobius"/>
    </source>
</evidence>
<name>A0ABY5KQZ7_9CELL</name>
<evidence type="ECO:0000259" key="3">
    <source>
        <dbReference type="Pfam" id="PF26366"/>
    </source>
</evidence>
<feature type="domain" description="DUF8094" evidence="3">
    <location>
        <begin position="64"/>
        <end position="354"/>
    </location>
</feature>
<organism evidence="4 5">
    <name type="scientific">Cellulomonas xiejunii</name>
    <dbReference type="NCBI Taxonomy" id="2968083"/>
    <lineage>
        <taxon>Bacteria</taxon>
        <taxon>Bacillati</taxon>
        <taxon>Actinomycetota</taxon>
        <taxon>Actinomycetes</taxon>
        <taxon>Micrococcales</taxon>
        <taxon>Cellulomonadaceae</taxon>
        <taxon>Cellulomonas</taxon>
    </lineage>
</organism>
<reference evidence="4 5" key="1">
    <citation type="submission" date="2022-07" db="EMBL/GenBank/DDBJ databases">
        <title>Novel species in genus cellulomonas.</title>
        <authorList>
            <person name="Ye L."/>
        </authorList>
    </citation>
    <scope>NUCLEOTIDE SEQUENCE [LARGE SCALE GENOMIC DNA]</scope>
    <source>
        <strain evidence="5">zg-B89</strain>
    </source>
</reference>
<evidence type="ECO:0000313" key="4">
    <source>
        <dbReference type="EMBL" id="UUI72916.1"/>
    </source>
</evidence>
<proteinExistence type="predicted"/>
<dbReference type="EMBL" id="CP101987">
    <property type="protein sequence ID" value="UUI72916.1"/>
    <property type="molecule type" value="Genomic_DNA"/>
</dbReference>
<dbReference type="Proteomes" id="UP001316384">
    <property type="component" value="Chromosome"/>
</dbReference>
<sequence length="356" mass="36188">MKSSRSTRVVTLPVGGGPGGRPGRRRHRGAAVTAAALLPLLVLTGCSTALPTPDPEPVPAVAPPVVSVAQAQRVLDSVAEVVAAGDAGNDAAVLGSRLEGPALAIRKAEYVRNVATAGTRPPTVLPFDEQALLVPETATWPRTQLVVTEQPADLQAPRVLVLRQESPRAQYKLWGWARLLPSVQTPATAAPEEGSPTLPPDAEGLLVTPLDAVAQYTDVLANGDASPHVGGFAPDAFRTAIETERAGVVTQLGDAATLTQTYAPVGEPVVTLGTVDGGAIVVSEIATTSTVTLPATGGSITVEPFYSALAGGATTAGTSLTRTFSGVVVMYLPPAGSDAQIQVLAGEQSVTGASAQ</sequence>
<keyword evidence="2" id="KW-0812">Transmembrane</keyword>
<evidence type="ECO:0000256" key="1">
    <source>
        <dbReference type="SAM" id="MobiDB-lite"/>
    </source>
</evidence>
<evidence type="ECO:0000313" key="5">
    <source>
        <dbReference type="Proteomes" id="UP001316384"/>
    </source>
</evidence>
<protein>
    <recommendedName>
        <fullName evidence="3">DUF8094 domain-containing protein</fullName>
    </recommendedName>
</protein>